<reference evidence="8" key="1">
    <citation type="journal article" date="2010" name="Stand. Genomic Sci.">
        <title>Complete genome sequence of 'Thermobaculum terrenum' type strain (YNP1).</title>
        <authorList>
            <person name="Kiss H."/>
            <person name="Cleland D."/>
            <person name="Lapidus A."/>
            <person name="Lucas S."/>
            <person name="Glavina Del Rio T."/>
            <person name="Nolan M."/>
            <person name="Tice H."/>
            <person name="Han C."/>
            <person name="Goodwin L."/>
            <person name="Pitluck S."/>
            <person name="Liolios K."/>
            <person name="Ivanova N."/>
            <person name="Mavromatis K."/>
            <person name="Ovchinnikova G."/>
            <person name="Pati A."/>
            <person name="Chen A."/>
            <person name="Palaniappan K."/>
            <person name="Land M."/>
            <person name="Hauser L."/>
            <person name="Chang Y."/>
            <person name="Jeffries C."/>
            <person name="Lu M."/>
            <person name="Brettin T."/>
            <person name="Detter J."/>
            <person name="Goker M."/>
            <person name="Tindall B."/>
            <person name="Beck B."/>
            <person name="McDermott T."/>
            <person name="Woyke T."/>
            <person name="Bristow J."/>
            <person name="Eisen J."/>
            <person name="Markowitz V."/>
            <person name="Hugenholtz P."/>
            <person name="Kyrpides N."/>
            <person name="Klenk H."/>
            <person name="Cheng J."/>
        </authorList>
    </citation>
    <scope>NUCLEOTIDE SEQUENCE [LARGE SCALE GENOMIC DNA]</scope>
    <source>
        <strain evidence="8">ATCC BAA-798 / YNP1</strain>
    </source>
</reference>
<dbReference type="PANTHER" id="PTHR43732:SF1">
    <property type="entry name" value="RIBOSE 5-PHOSPHATE ISOMERASE"/>
    <property type="match status" value="1"/>
</dbReference>
<evidence type="ECO:0000256" key="4">
    <source>
        <dbReference type="ARBA" id="ARBA00051490"/>
    </source>
</evidence>
<protein>
    <recommendedName>
        <fullName evidence="6">D-erythrulose 4-phosphate isomerase</fullName>
        <ecNumber evidence="6">5.3.1.34</ecNumber>
    </recommendedName>
</protein>
<dbReference type="HOGENOM" id="CLU_091396_1_0_0"/>
<evidence type="ECO:0000256" key="1">
    <source>
        <dbReference type="ARBA" id="ARBA00004939"/>
    </source>
</evidence>
<dbReference type="InterPro" id="IPR036569">
    <property type="entry name" value="RpiB_LacA_LacB_sf"/>
</dbReference>
<sequence>MARRYVVGVGADGLGAELKNLIRDRLRDHPRVAEVVDFGVGDPSDSCEYPRVGIQVAEAVASGAIDRAVLVCGTGIGMAISANKVRGVRATVAYDPYSVERSVLSNNCQVLCLGARVVGPELAWYVVRQWLTYEFDPSSPSAHKIQLICDYEQGHLTNSGGDS</sequence>
<keyword evidence="3 7" id="KW-0413">Isomerase</keyword>
<dbReference type="EMBL" id="CP001826">
    <property type="protein sequence ID" value="ACZ43372.1"/>
    <property type="molecule type" value="Genomic_DNA"/>
</dbReference>
<dbReference type="Gene3D" id="3.40.1400.10">
    <property type="entry name" value="Sugar-phosphate isomerase, RpiB/LacA/LacB"/>
    <property type="match status" value="1"/>
</dbReference>
<evidence type="ECO:0000256" key="2">
    <source>
        <dbReference type="ARBA" id="ARBA00008754"/>
    </source>
</evidence>
<dbReference type="NCBIfam" id="TIGR00689">
    <property type="entry name" value="rpiB_lacA_lacB"/>
    <property type="match status" value="1"/>
</dbReference>
<comment type="catalytic activity">
    <reaction evidence="4">
        <text>D-erythrulose 4-phosphate = D-erythrose 4-phosphate</text>
        <dbReference type="Rhea" id="RHEA:48784"/>
        <dbReference type="ChEBI" id="CHEBI:16897"/>
        <dbReference type="ChEBI" id="CHEBI:90796"/>
        <dbReference type="EC" id="5.3.1.34"/>
    </reaction>
</comment>
<dbReference type="EC" id="5.3.1.34" evidence="6"/>
<dbReference type="KEGG" id="ttr:Tter_2482"/>
<dbReference type="GO" id="GO:0005975">
    <property type="term" value="P:carbohydrate metabolic process"/>
    <property type="evidence" value="ECO:0007669"/>
    <property type="project" value="InterPro"/>
</dbReference>
<comment type="pathway">
    <text evidence="5">Carbohydrate metabolism; D-threitol degradation.</text>
</comment>
<gene>
    <name evidence="7" type="ordered locus">Tter_2482</name>
</gene>
<evidence type="ECO:0000256" key="3">
    <source>
        <dbReference type="ARBA" id="ARBA00023235"/>
    </source>
</evidence>
<dbReference type="GO" id="GO:0016861">
    <property type="term" value="F:intramolecular oxidoreductase activity, interconverting aldoses and ketoses"/>
    <property type="evidence" value="ECO:0007669"/>
    <property type="project" value="UniProtKB-ARBA"/>
</dbReference>
<dbReference type="RefSeq" id="WP_012876403.1">
    <property type="nucleotide sequence ID" value="NC_013526.1"/>
</dbReference>
<dbReference type="GO" id="GO:0009758">
    <property type="term" value="P:carbohydrate utilization"/>
    <property type="evidence" value="ECO:0007669"/>
    <property type="project" value="UniProtKB-ARBA"/>
</dbReference>
<evidence type="ECO:0000256" key="6">
    <source>
        <dbReference type="ARBA" id="ARBA00066901"/>
    </source>
</evidence>
<comment type="similarity">
    <text evidence="2">Belongs to the LacAB/RpiB family.</text>
</comment>
<dbReference type="InterPro" id="IPR051812">
    <property type="entry name" value="SPI_LacAB/RpiB"/>
</dbReference>
<organism evidence="7 8">
    <name type="scientific">Thermobaculum terrenum (strain ATCC BAA-798 / CCMEE 7001 / YNP1)</name>
    <dbReference type="NCBI Taxonomy" id="525904"/>
    <lineage>
        <taxon>Bacteria</taxon>
        <taxon>Bacillati</taxon>
        <taxon>Chloroflexota</taxon>
        <taxon>Chloroflexia</taxon>
        <taxon>Candidatus Thermobaculales</taxon>
        <taxon>Candidatus Thermobaculaceae</taxon>
        <taxon>Thermobaculum</taxon>
    </lineage>
</organism>
<dbReference type="PANTHER" id="PTHR43732">
    <property type="entry name" value="RIBOSE 5-PHOSPHATE ISOMERASE-RELATED"/>
    <property type="match status" value="1"/>
</dbReference>
<dbReference type="eggNOG" id="COG0698">
    <property type="taxonomic scope" value="Bacteria"/>
</dbReference>
<dbReference type="STRING" id="525904.Tter_2482"/>
<keyword evidence="8" id="KW-1185">Reference proteome</keyword>
<proteinExistence type="inferred from homology"/>
<dbReference type="Pfam" id="PF02502">
    <property type="entry name" value="LacAB_rpiB"/>
    <property type="match status" value="1"/>
</dbReference>
<dbReference type="PIRSF" id="PIRSF005384">
    <property type="entry name" value="RpiB_LacA_B"/>
    <property type="match status" value="1"/>
</dbReference>
<dbReference type="OrthoDB" id="1778624at2"/>
<dbReference type="GO" id="GO:0071322">
    <property type="term" value="P:cellular response to carbohydrate stimulus"/>
    <property type="evidence" value="ECO:0007669"/>
    <property type="project" value="UniProtKB-ARBA"/>
</dbReference>
<dbReference type="Proteomes" id="UP000000323">
    <property type="component" value="Chromosome 2"/>
</dbReference>
<comment type="pathway">
    <text evidence="1">Carbohydrate metabolism; erythritol degradation.</text>
</comment>
<evidence type="ECO:0000256" key="5">
    <source>
        <dbReference type="ARBA" id="ARBA00060528"/>
    </source>
</evidence>
<evidence type="ECO:0000313" key="8">
    <source>
        <dbReference type="Proteomes" id="UP000000323"/>
    </source>
</evidence>
<dbReference type="NCBIfam" id="NF004051">
    <property type="entry name" value="PRK05571.1"/>
    <property type="match status" value="1"/>
</dbReference>
<name>D1CI01_THET1</name>
<dbReference type="FunFam" id="3.40.1400.10:FF:000004">
    <property type="entry name" value="Ribose 5-phosphate isomerase"/>
    <property type="match status" value="1"/>
</dbReference>
<dbReference type="SUPFAM" id="SSF89623">
    <property type="entry name" value="Ribose/Galactose isomerase RpiB/AlsB"/>
    <property type="match status" value="1"/>
</dbReference>
<dbReference type="AlphaFoldDB" id="D1CI01"/>
<accession>D1CI01</accession>
<dbReference type="InterPro" id="IPR003500">
    <property type="entry name" value="RpiB_LacA_LacB"/>
</dbReference>
<evidence type="ECO:0000313" key="7">
    <source>
        <dbReference type="EMBL" id="ACZ43372.1"/>
    </source>
</evidence>